<dbReference type="RefSeq" id="WP_330106562.1">
    <property type="nucleotide sequence ID" value="NZ_JAZDQT010000001.1"/>
</dbReference>
<dbReference type="Proteomes" id="UP001336835">
    <property type="component" value="Unassembled WGS sequence"/>
</dbReference>
<dbReference type="InterPro" id="IPR036291">
    <property type="entry name" value="NAD(P)-bd_dom_sf"/>
</dbReference>
<dbReference type="PROSITE" id="PS01162">
    <property type="entry name" value="QOR_ZETA_CRYSTAL"/>
    <property type="match status" value="1"/>
</dbReference>
<feature type="domain" description="Enoyl reductase (ER)" evidence="2">
    <location>
        <begin position="10"/>
        <end position="311"/>
    </location>
</feature>
<keyword evidence="1 3" id="KW-0560">Oxidoreductase</keyword>
<dbReference type="SMART" id="SM00829">
    <property type="entry name" value="PKS_ER"/>
    <property type="match status" value="1"/>
</dbReference>
<dbReference type="InterPro" id="IPR050700">
    <property type="entry name" value="YIM1/Zinc_Alcohol_DH_Fams"/>
</dbReference>
<dbReference type="InterPro" id="IPR011032">
    <property type="entry name" value="GroES-like_sf"/>
</dbReference>
<protein>
    <submittedName>
        <fullName evidence="3">NADP-dependent oxidoreductase</fullName>
        <ecNumber evidence="3">1.-.-.-</ecNumber>
    </submittedName>
</protein>
<dbReference type="EC" id="1.-.-.-" evidence="3"/>
<dbReference type="SUPFAM" id="SSF51735">
    <property type="entry name" value="NAD(P)-binding Rossmann-fold domains"/>
    <property type="match status" value="1"/>
</dbReference>
<dbReference type="Gene3D" id="3.40.50.720">
    <property type="entry name" value="NAD(P)-binding Rossmann-like Domain"/>
    <property type="match status" value="1"/>
</dbReference>
<evidence type="ECO:0000313" key="4">
    <source>
        <dbReference type="Proteomes" id="UP001336835"/>
    </source>
</evidence>
<dbReference type="Pfam" id="PF08240">
    <property type="entry name" value="ADH_N"/>
    <property type="match status" value="1"/>
</dbReference>
<dbReference type="InterPro" id="IPR002364">
    <property type="entry name" value="Quin_OxRdtase/zeta-crystal_CS"/>
</dbReference>
<evidence type="ECO:0000259" key="2">
    <source>
        <dbReference type="SMART" id="SM00829"/>
    </source>
</evidence>
<name>A0ABU7I401_9SPHI</name>
<keyword evidence="4" id="KW-1185">Reference proteome</keyword>
<reference evidence="3 4" key="1">
    <citation type="submission" date="2024-01" db="EMBL/GenBank/DDBJ databases">
        <title>Pedobacter sp. nov., isolated from fresh soil.</title>
        <authorList>
            <person name="Le N.T.T."/>
        </authorList>
    </citation>
    <scope>NUCLEOTIDE SEQUENCE [LARGE SCALE GENOMIC DNA]</scope>
    <source>
        <strain evidence="3 4">KR3-3</strain>
    </source>
</reference>
<proteinExistence type="predicted"/>
<dbReference type="InterPro" id="IPR013154">
    <property type="entry name" value="ADH-like_N"/>
</dbReference>
<dbReference type="SUPFAM" id="SSF50129">
    <property type="entry name" value="GroES-like"/>
    <property type="match status" value="1"/>
</dbReference>
<sequence>MKAIILTQPGGVENLKLTTVEKPKVARNGVLIKVKAISINPVDWKTRRGTGVYGRLKDLNPLIIGWDVSGVVESVGEDVVAFKSGDEVFGMVNFPGHGQAYAEYVAAPADHLALKPANISHEEAAAATLAALTAWQVLVTYGNVQAGQKVLVHAAAGGVGHYGVQIAKHLGAYVIGTSSAAKKDIVMDLGADEHIDYTSQKFEELVQDADLVFDTVGGENFVRSLDAVKPHGWVISIPSGMSGDIEAQAKAKGVNARAMLVESNGKDMQLLAGLLASGKMKSLINSVYPFEQMGAAHTELEQGKATGKIMVTL</sequence>
<dbReference type="Gene3D" id="3.90.180.10">
    <property type="entry name" value="Medium-chain alcohol dehydrogenases, catalytic domain"/>
    <property type="match status" value="1"/>
</dbReference>
<dbReference type="EMBL" id="JAZDQT010000001">
    <property type="protein sequence ID" value="MEE1944187.1"/>
    <property type="molecule type" value="Genomic_DNA"/>
</dbReference>
<dbReference type="Pfam" id="PF13602">
    <property type="entry name" value="ADH_zinc_N_2"/>
    <property type="match status" value="1"/>
</dbReference>
<dbReference type="PANTHER" id="PTHR11695:SF294">
    <property type="entry name" value="RETICULON-4-INTERACTING PROTEIN 1, MITOCHONDRIAL"/>
    <property type="match status" value="1"/>
</dbReference>
<dbReference type="InterPro" id="IPR020843">
    <property type="entry name" value="ER"/>
</dbReference>
<dbReference type="PANTHER" id="PTHR11695">
    <property type="entry name" value="ALCOHOL DEHYDROGENASE RELATED"/>
    <property type="match status" value="1"/>
</dbReference>
<evidence type="ECO:0000256" key="1">
    <source>
        <dbReference type="ARBA" id="ARBA00023002"/>
    </source>
</evidence>
<dbReference type="GO" id="GO:0016491">
    <property type="term" value="F:oxidoreductase activity"/>
    <property type="evidence" value="ECO:0007669"/>
    <property type="project" value="UniProtKB-KW"/>
</dbReference>
<evidence type="ECO:0000313" key="3">
    <source>
        <dbReference type="EMBL" id="MEE1944187.1"/>
    </source>
</evidence>
<organism evidence="3 4">
    <name type="scientific">Pedobacter albus</name>
    <dbReference type="NCBI Taxonomy" id="3113905"/>
    <lineage>
        <taxon>Bacteria</taxon>
        <taxon>Pseudomonadati</taxon>
        <taxon>Bacteroidota</taxon>
        <taxon>Sphingobacteriia</taxon>
        <taxon>Sphingobacteriales</taxon>
        <taxon>Sphingobacteriaceae</taxon>
        <taxon>Pedobacter</taxon>
    </lineage>
</organism>
<dbReference type="CDD" id="cd05289">
    <property type="entry name" value="MDR_like_2"/>
    <property type="match status" value="1"/>
</dbReference>
<gene>
    <name evidence="3" type="ORF">VRU48_03640</name>
</gene>
<accession>A0ABU7I401</accession>
<comment type="caution">
    <text evidence="3">The sequence shown here is derived from an EMBL/GenBank/DDBJ whole genome shotgun (WGS) entry which is preliminary data.</text>
</comment>